<evidence type="ECO:0000256" key="2">
    <source>
        <dbReference type="ARBA" id="ARBA00022525"/>
    </source>
</evidence>
<proteinExistence type="predicted"/>
<dbReference type="GO" id="GO:0005615">
    <property type="term" value="C:extracellular space"/>
    <property type="evidence" value="ECO:0007669"/>
    <property type="project" value="TreeGrafter"/>
</dbReference>
<evidence type="ECO:0000313" key="9">
    <source>
        <dbReference type="EMBL" id="CAG6008538.1"/>
    </source>
</evidence>
<dbReference type="Pfam" id="PF00530">
    <property type="entry name" value="SRCR"/>
    <property type="match status" value="2"/>
</dbReference>
<protein>
    <submittedName>
        <fullName evidence="9">(Atlantic silverside) hypothetical protein</fullName>
    </submittedName>
</protein>
<dbReference type="SMART" id="SM00202">
    <property type="entry name" value="SR"/>
    <property type="match status" value="2"/>
</dbReference>
<keyword evidence="5 7" id="KW-1015">Disulfide bond</keyword>
<dbReference type="SUPFAM" id="SSF56487">
    <property type="entry name" value="SRCR-like"/>
    <property type="match status" value="3"/>
</dbReference>
<name>A0A8S4BLR1_9TELE</name>
<dbReference type="PANTHER" id="PTHR48071:SF15">
    <property type="entry name" value="SRCR DOMAIN-CONTAINING PROTEIN"/>
    <property type="match status" value="1"/>
</dbReference>
<feature type="disulfide bond" evidence="7">
    <location>
        <begin position="77"/>
        <end position="87"/>
    </location>
</feature>
<evidence type="ECO:0000256" key="1">
    <source>
        <dbReference type="ARBA" id="ARBA00004613"/>
    </source>
</evidence>
<dbReference type="InterPro" id="IPR001190">
    <property type="entry name" value="SRCR"/>
</dbReference>
<keyword evidence="2" id="KW-0964">Secreted</keyword>
<feature type="domain" description="SRCR" evidence="8">
    <location>
        <begin position="107"/>
        <end position="206"/>
    </location>
</feature>
<evidence type="ECO:0000259" key="8">
    <source>
        <dbReference type="PROSITE" id="PS50287"/>
    </source>
</evidence>
<evidence type="ECO:0000313" key="10">
    <source>
        <dbReference type="Proteomes" id="UP000677803"/>
    </source>
</evidence>
<comment type="subcellular location">
    <subcellularLocation>
        <location evidence="1">Secreted</location>
    </subcellularLocation>
</comment>
<dbReference type="GO" id="GO:0005886">
    <property type="term" value="C:plasma membrane"/>
    <property type="evidence" value="ECO:0007669"/>
    <property type="project" value="TreeGrafter"/>
</dbReference>
<dbReference type="OrthoDB" id="536948at2759"/>
<dbReference type="GO" id="GO:0004252">
    <property type="term" value="F:serine-type endopeptidase activity"/>
    <property type="evidence" value="ECO:0007669"/>
    <property type="project" value="TreeGrafter"/>
</dbReference>
<feature type="disulfide bond" evidence="7">
    <location>
        <begin position="278"/>
        <end position="288"/>
    </location>
</feature>
<keyword evidence="3" id="KW-0732">Signal</keyword>
<evidence type="ECO:0000256" key="3">
    <source>
        <dbReference type="ARBA" id="ARBA00022729"/>
    </source>
</evidence>
<dbReference type="GO" id="GO:0031638">
    <property type="term" value="P:zymogen activation"/>
    <property type="evidence" value="ECO:0007669"/>
    <property type="project" value="TreeGrafter"/>
</dbReference>
<dbReference type="InterPro" id="IPR036772">
    <property type="entry name" value="SRCR-like_dom_sf"/>
</dbReference>
<evidence type="ECO:0000256" key="4">
    <source>
        <dbReference type="ARBA" id="ARBA00022737"/>
    </source>
</evidence>
<comment type="caution">
    <text evidence="7">Lacks conserved residue(s) required for the propagation of feature annotation.</text>
</comment>
<feature type="domain" description="SRCR" evidence="8">
    <location>
        <begin position="209"/>
        <end position="292"/>
    </location>
</feature>
<dbReference type="PANTHER" id="PTHR48071">
    <property type="entry name" value="SRCR DOMAIN-CONTAINING PROTEIN"/>
    <property type="match status" value="1"/>
</dbReference>
<dbReference type="PROSITE" id="PS50287">
    <property type="entry name" value="SRCR_2"/>
    <property type="match status" value="3"/>
</dbReference>
<sequence length="292" mass="31267">MAKPGENIKLAGEASPCSGFPRLKHEGVWKLAMIQNYEWSLKASDFVCRLLGCGSSGSAIFSPLGVRAPAWWISSACFHNKPAFRDCVTHMDALSASTVKISCSDSVRLVNGADRCSGRLEVRSEQSWSSVCAKDFDQRDAEVVCREVGCAPPLALEGAPYGEVGAPMGATESHCEGQESGLRDCRRSALERSICPAGEAAALTCSDGLRLGGGTSRCQGVLEMENRGQWRPVADLDFVWDQSWTATVCGRLGCGVAVVTVVTDDADVRPVWWVKGGCVRPDAGLRECLTIC</sequence>
<keyword evidence="4" id="KW-0677">Repeat</keyword>
<dbReference type="EMBL" id="CAJRST010037777">
    <property type="protein sequence ID" value="CAG6008538.1"/>
    <property type="molecule type" value="Genomic_DNA"/>
</dbReference>
<evidence type="ECO:0000256" key="7">
    <source>
        <dbReference type="PROSITE-ProRule" id="PRU00196"/>
    </source>
</evidence>
<gene>
    <name evidence="9" type="ORF">MMEN_LOCUS18889</name>
</gene>
<evidence type="ECO:0000256" key="6">
    <source>
        <dbReference type="ARBA" id="ARBA00023180"/>
    </source>
</evidence>
<dbReference type="FunFam" id="3.10.250.10:FF:000013">
    <property type="entry name" value="CD163 molecule like 1"/>
    <property type="match status" value="1"/>
</dbReference>
<feature type="disulfide bond" evidence="7">
    <location>
        <begin position="175"/>
        <end position="185"/>
    </location>
</feature>
<organism evidence="9 10">
    <name type="scientific">Menidia menidia</name>
    <name type="common">Atlantic silverside</name>
    <dbReference type="NCBI Taxonomy" id="238744"/>
    <lineage>
        <taxon>Eukaryota</taxon>
        <taxon>Metazoa</taxon>
        <taxon>Chordata</taxon>
        <taxon>Craniata</taxon>
        <taxon>Vertebrata</taxon>
        <taxon>Euteleostomi</taxon>
        <taxon>Actinopterygii</taxon>
        <taxon>Neopterygii</taxon>
        <taxon>Teleostei</taxon>
        <taxon>Neoteleostei</taxon>
        <taxon>Acanthomorphata</taxon>
        <taxon>Ovalentaria</taxon>
        <taxon>Atherinomorphae</taxon>
        <taxon>Atheriniformes</taxon>
        <taxon>Atherinopsidae</taxon>
        <taxon>Menidiinae</taxon>
        <taxon>Menidia</taxon>
    </lineage>
</organism>
<dbReference type="AlphaFoldDB" id="A0A8S4BLR1"/>
<dbReference type="Proteomes" id="UP000677803">
    <property type="component" value="Unassembled WGS sequence"/>
</dbReference>
<feature type="domain" description="SRCR" evidence="8">
    <location>
        <begin position="8"/>
        <end position="104"/>
    </location>
</feature>
<keyword evidence="6" id="KW-0325">Glycoprotein</keyword>
<evidence type="ECO:0000256" key="5">
    <source>
        <dbReference type="ARBA" id="ARBA00023157"/>
    </source>
</evidence>
<keyword evidence="10" id="KW-1185">Reference proteome</keyword>
<dbReference type="PRINTS" id="PR00258">
    <property type="entry name" value="SPERACTRCPTR"/>
</dbReference>
<dbReference type="Gene3D" id="3.10.250.10">
    <property type="entry name" value="SRCR-like domain"/>
    <property type="match status" value="3"/>
</dbReference>
<comment type="caution">
    <text evidence="9">The sequence shown here is derived from an EMBL/GenBank/DDBJ whole genome shotgun (WGS) entry which is preliminary data.</text>
</comment>
<accession>A0A8S4BLR1</accession>
<reference evidence="9" key="1">
    <citation type="submission" date="2021-05" db="EMBL/GenBank/DDBJ databases">
        <authorList>
            <person name="Tigano A."/>
        </authorList>
    </citation>
    <scope>NUCLEOTIDE SEQUENCE</scope>
</reference>